<accession>A0A9P0DMZ0</accession>
<dbReference type="AlphaFoldDB" id="A0A9P0DMZ0"/>
<proteinExistence type="predicted"/>
<gene>
    <name evidence="3" type="ORF">PHAECO_LOCUS6222</name>
</gene>
<dbReference type="Proteomes" id="UP001153737">
    <property type="component" value="Chromosome 2"/>
</dbReference>
<dbReference type="OrthoDB" id="8436363at2759"/>
<dbReference type="InterPro" id="IPR052394">
    <property type="entry name" value="LRR-containing"/>
</dbReference>
<keyword evidence="4" id="KW-1185">Reference proteome</keyword>
<dbReference type="InterPro" id="IPR001611">
    <property type="entry name" value="Leu-rich_rpt"/>
</dbReference>
<dbReference type="PANTHER" id="PTHR24114">
    <property type="entry name" value="LEUCINE RICH REPEAT FAMILY PROTEIN"/>
    <property type="match status" value="1"/>
</dbReference>
<feature type="coiled-coil region" evidence="1">
    <location>
        <begin position="519"/>
        <end position="546"/>
    </location>
</feature>
<dbReference type="Pfam" id="PF00560">
    <property type="entry name" value="LRR_1"/>
    <property type="match status" value="2"/>
</dbReference>
<organism evidence="3 4">
    <name type="scientific">Phaedon cochleariae</name>
    <name type="common">Mustard beetle</name>
    <dbReference type="NCBI Taxonomy" id="80249"/>
    <lineage>
        <taxon>Eukaryota</taxon>
        <taxon>Metazoa</taxon>
        <taxon>Ecdysozoa</taxon>
        <taxon>Arthropoda</taxon>
        <taxon>Hexapoda</taxon>
        <taxon>Insecta</taxon>
        <taxon>Pterygota</taxon>
        <taxon>Neoptera</taxon>
        <taxon>Endopterygota</taxon>
        <taxon>Coleoptera</taxon>
        <taxon>Polyphaga</taxon>
        <taxon>Cucujiformia</taxon>
        <taxon>Chrysomeloidea</taxon>
        <taxon>Chrysomelidae</taxon>
        <taxon>Chrysomelinae</taxon>
        <taxon>Chrysomelini</taxon>
        <taxon>Phaedon</taxon>
    </lineage>
</organism>
<evidence type="ECO:0000256" key="1">
    <source>
        <dbReference type="SAM" id="Coils"/>
    </source>
</evidence>
<feature type="compositionally biased region" description="Polar residues" evidence="2">
    <location>
        <begin position="11"/>
        <end position="21"/>
    </location>
</feature>
<feature type="compositionally biased region" description="Basic and acidic residues" evidence="2">
    <location>
        <begin position="1"/>
        <end position="10"/>
    </location>
</feature>
<dbReference type="EMBL" id="OU896708">
    <property type="protein sequence ID" value="CAH1156097.1"/>
    <property type="molecule type" value="Genomic_DNA"/>
</dbReference>
<protein>
    <submittedName>
        <fullName evidence="3">Uncharacterized protein</fullName>
    </submittedName>
</protein>
<dbReference type="SUPFAM" id="SSF52047">
    <property type="entry name" value="RNI-like"/>
    <property type="match status" value="1"/>
</dbReference>
<evidence type="ECO:0000313" key="4">
    <source>
        <dbReference type="Proteomes" id="UP001153737"/>
    </source>
</evidence>
<feature type="region of interest" description="Disordered" evidence="2">
    <location>
        <begin position="1"/>
        <end position="21"/>
    </location>
</feature>
<dbReference type="Pfam" id="PF13516">
    <property type="entry name" value="LRR_6"/>
    <property type="match status" value="2"/>
</dbReference>
<keyword evidence="1" id="KW-0175">Coiled coil</keyword>
<evidence type="ECO:0000313" key="3">
    <source>
        <dbReference type="EMBL" id="CAH1156097.1"/>
    </source>
</evidence>
<reference evidence="3" key="2">
    <citation type="submission" date="2022-10" db="EMBL/GenBank/DDBJ databases">
        <authorList>
            <consortium name="ENA_rothamsted_submissions"/>
            <consortium name="culmorum"/>
            <person name="King R."/>
        </authorList>
    </citation>
    <scope>NUCLEOTIDE SEQUENCE</scope>
</reference>
<dbReference type="PANTHER" id="PTHR24114:SF2">
    <property type="entry name" value="F-BOX DOMAIN-CONTAINING PROTEIN-RELATED"/>
    <property type="match status" value="1"/>
</dbReference>
<reference evidence="3" key="1">
    <citation type="submission" date="2022-01" db="EMBL/GenBank/DDBJ databases">
        <authorList>
            <person name="King R."/>
        </authorList>
    </citation>
    <scope>NUCLEOTIDE SEQUENCE</scope>
</reference>
<dbReference type="Gene3D" id="3.80.10.10">
    <property type="entry name" value="Ribonuclease Inhibitor"/>
    <property type="match status" value="1"/>
</dbReference>
<dbReference type="SMART" id="SM00368">
    <property type="entry name" value="LRR_RI"/>
    <property type="match status" value="5"/>
</dbReference>
<dbReference type="InterPro" id="IPR032675">
    <property type="entry name" value="LRR_dom_sf"/>
</dbReference>
<evidence type="ECO:0000256" key="2">
    <source>
        <dbReference type="SAM" id="MobiDB-lite"/>
    </source>
</evidence>
<name>A0A9P0DMZ0_PHACE</name>
<sequence length="582" mass="65589">MTSEMGDKEPSNLSPKTSSQNISVAEDIEHEELEECTSQYLLSKNTSSFRCLAQVLLSNSSLMKNRLYLFPPLVDPGIDEAFYYSKPEPVYDDVGVEKYLNICRELEIVPLSRIIKSLDGDTMNLKYYGLTVKQFRAVTEALKGNEYIEHLILEENFLNLEMTVMLCSMIEENSTLRNLNLRGCRIGEVGAKLLSEALLSSQFLTELDLSFNEFGDVGLKNLQQGLCDTSSLKKLNISHNNLTEDSGETLERILLDNKSLTNIDLSWNGFYTGPGNKKLFNGFKQNDQITVLNLAWNGISIKPAIAPVAKYIKASTALEYLDLSSNRLSGKPLRMIRAAILKNQSLITVRIGNNPYPPDEAFYVASVLTSKPKDHPLKYLDMENILFNKEIVPLLARIRNSGKTIKIGGILSNYIIKGPDVAKLIFERCRYLLTKPKKKKAKRDFGHFILSLPENPITRQEFDTLLKKKKIKKLDKDLINGLTDKFPMKKKIDCGGMVAAYMNLYPETCLPPVKVSAKKGKGKNKKKKVEENIEELENEIKVHDLEPAKSLQNTVVTSNVSEKKIQSQLRFSSNPVATELNE</sequence>